<accession>A0AAV0DXT3</accession>
<evidence type="ECO:0000313" key="3">
    <source>
        <dbReference type="Proteomes" id="UP001152523"/>
    </source>
</evidence>
<evidence type="ECO:0000256" key="1">
    <source>
        <dbReference type="SAM" id="MobiDB-lite"/>
    </source>
</evidence>
<dbReference type="PANTHER" id="PTHR33785">
    <property type="entry name" value="OS06G0550800 PROTEIN"/>
    <property type="match status" value="1"/>
</dbReference>
<keyword evidence="3" id="KW-1185">Reference proteome</keyword>
<protein>
    <submittedName>
        <fullName evidence="2">Uncharacterized protein</fullName>
    </submittedName>
</protein>
<name>A0AAV0DXT3_9ASTE</name>
<evidence type="ECO:0000313" key="2">
    <source>
        <dbReference type="EMBL" id="CAH9109550.1"/>
    </source>
</evidence>
<dbReference type="PANTHER" id="PTHR33785:SF12">
    <property type="entry name" value="DUF1685 FAMILY PROTEIN"/>
    <property type="match status" value="1"/>
</dbReference>
<comment type="caution">
    <text evidence="2">The sequence shown here is derived from an EMBL/GenBank/DDBJ whole genome shotgun (WGS) entry which is preliminary data.</text>
</comment>
<gene>
    <name evidence="2" type="ORF">CEPIT_LOCUS18825</name>
</gene>
<sequence>MAAEDKILKLFDSCWFERQILSTKNSSFLVHESDETRPVVHNHEPKAMMVSVLALKVRSQSDNLLGLRTNFSPRSDSMESVIDKPELEGQMVFKKRARRRKRAAGNKLVGTKSLSELELEELKGFMDLGFVFTDEDKKSCLAAIVPGLQRWGSRGSRTAGEDDGDGEGGRGEEAIEEKEIRRPYLSEAWSIMDQRKIIKNLLKWRIPAHPCNNNESSMKDNLKFWAHTVASALR</sequence>
<dbReference type="Proteomes" id="UP001152523">
    <property type="component" value="Unassembled WGS sequence"/>
</dbReference>
<feature type="region of interest" description="Disordered" evidence="1">
    <location>
        <begin position="153"/>
        <end position="175"/>
    </location>
</feature>
<dbReference type="AlphaFoldDB" id="A0AAV0DXT3"/>
<reference evidence="2" key="1">
    <citation type="submission" date="2022-07" db="EMBL/GenBank/DDBJ databases">
        <authorList>
            <person name="Macas J."/>
            <person name="Novak P."/>
            <person name="Neumann P."/>
        </authorList>
    </citation>
    <scope>NUCLEOTIDE SEQUENCE</scope>
</reference>
<dbReference type="EMBL" id="CAMAPF010000154">
    <property type="protein sequence ID" value="CAH9109550.1"/>
    <property type="molecule type" value="Genomic_DNA"/>
</dbReference>
<organism evidence="2 3">
    <name type="scientific">Cuscuta epithymum</name>
    <dbReference type="NCBI Taxonomy" id="186058"/>
    <lineage>
        <taxon>Eukaryota</taxon>
        <taxon>Viridiplantae</taxon>
        <taxon>Streptophyta</taxon>
        <taxon>Embryophyta</taxon>
        <taxon>Tracheophyta</taxon>
        <taxon>Spermatophyta</taxon>
        <taxon>Magnoliopsida</taxon>
        <taxon>eudicotyledons</taxon>
        <taxon>Gunneridae</taxon>
        <taxon>Pentapetalae</taxon>
        <taxon>asterids</taxon>
        <taxon>lamiids</taxon>
        <taxon>Solanales</taxon>
        <taxon>Convolvulaceae</taxon>
        <taxon>Cuscuteae</taxon>
        <taxon>Cuscuta</taxon>
        <taxon>Cuscuta subgen. Cuscuta</taxon>
    </lineage>
</organism>
<proteinExistence type="predicted"/>